<evidence type="ECO:0000256" key="6">
    <source>
        <dbReference type="ARBA" id="ARBA00023306"/>
    </source>
</evidence>
<evidence type="ECO:0000256" key="3">
    <source>
        <dbReference type="ARBA" id="ARBA00022618"/>
    </source>
</evidence>
<dbReference type="Gene3D" id="1.20.5.170">
    <property type="match status" value="1"/>
</dbReference>
<reference evidence="9" key="1">
    <citation type="submission" date="2025-08" db="UniProtKB">
        <authorList>
            <consortium name="RefSeq"/>
        </authorList>
    </citation>
    <scope>IDENTIFICATION</scope>
</reference>
<dbReference type="Proteomes" id="UP000079169">
    <property type="component" value="Unplaced"/>
</dbReference>
<dbReference type="InterPro" id="IPR008672">
    <property type="entry name" value="Mad1"/>
</dbReference>
<dbReference type="GO" id="GO:0051315">
    <property type="term" value="P:attachment of mitotic spindle microtubules to kinetochore"/>
    <property type="evidence" value="ECO:0007669"/>
    <property type="project" value="TreeGrafter"/>
</dbReference>
<sequence length="218" mass="25149">MASYNETNIQTKCKTFELKRRPSLRSVNYPTSEFITGVAQQKVQELQMEADNNRETVKQMAGMQSKLLHYGEVLKENETLNKQVTSKIKSLELQGKRLQLNNKIKSLELQGKRLREVYKAASQEFRETVYLLFGYKVDRTNCMYKLASMYADGPDENLLFQSTEGQLNLIETDYSKVLKPLLDLHLGRHHSIPMLLSALTQELFQRQTMSMTNSTLSV</sequence>
<dbReference type="GO" id="GO:0072686">
    <property type="term" value="C:mitotic spindle"/>
    <property type="evidence" value="ECO:0007669"/>
    <property type="project" value="TreeGrafter"/>
</dbReference>
<gene>
    <name evidence="9" type="primary">LOC103517721</name>
</gene>
<dbReference type="Pfam" id="PF05557">
    <property type="entry name" value="MAD"/>
    <property type="match status" value="1"/>
</dbReference>
<dbReference type="CTD" id="35954"/>
<dbReference type="STRING" id="121845.A0A3Q0JAQ7"/>
<protein>
    <submittedName>
        <fullName evidence="9">Mitotic spindle assembly checkpoint protein MAD1</fullName>
    </submittedName>
</protein>
<comment type="subcellular location">
    <subcellularLocation>
        <location evidence="1">Nucleus</location>
    </subcellularLocation>
</comment>
<keyword evidence="6" id="KW-0131">Cell cycle</keyword>
<evidence type="ECO:0000256" key="1">
    <source>
        <dbReference type="ARBA" id="ARBA00004123"/>
    </source>
</evidence>
<dbReference type="GO" id="GO:0051301">
    <property type="term" value="P:cell division"/>
    <property type="evidence" value="ECO:0007669"/>
    <property type="project" value="UniProtKB-KW"/>
</dbReference>
<keyword evidence="5" id="KW-0539">Nucleus</keyword>
<keyword evidence="3" id="KW-0132">Cell division</keyword>
<evidence type="ECO:0000313" key="9">
    <source>
        <dbReference type="RefSeq" id="XP_026685516.1"/>
    </source>
</evidence>
<evidence type="ECO:0000256" key="7">
    <source>
        <dbReference type="SAM" id="Coils"/>
    </source>
</evidence>
<dbReference type="KEGG" id="dci:103517721"/>
<feature type="coiled-coil region" evidence="7">
    <location>
        <begin position="74"/>
        <end position="124"/>
    </location>
</feature>
<dbReference type="GO" id="GO:0005635">
    <property type="term" value="C:nuclear envelope"/>
    <property type="evidence" value="ECO:0007669"/>
    <property type="project" value="TreeGrafter"/>
</dbReference>
<dbReference type="Gene3D" id="3.30.457.60">
    <property type="match status" value="1"/>
</dbReference>
<evidence type="ECO:0000256" key="4">
    <source>
        <dbReference type="ARBA" id="ARBA00022776"/>
    </source>
</evidence>
<name>A0A3Q0JAQ7_DIACI</name>
<evidence type="ECO:0000256" key="2">
    <source>
        <dbReference type="ARBA" id="ARBA00008029"/>
    </source>
</evidence>
<dbReference type="GeneID" id="103517721"/>
<dbReference type="PANTHER" id="PTHR23168">
    <property type="entry name" value="MITOTIC SPINDLE ASSEMBLY CHECKPOINT PROTEIN MAD1 MITOTIC ARREST DEFICIENT-LIKE PROTEIN 1"/>
    <property type="match status" value="1"/>
</dbReference>
<dbReference type="PaxDb" id="121845-A0A3Q0JAQ7"/>
<comment type="similarity">
    <text evidence="2">Belongs to the MAD1 family.</text>
</comment>
<evidence type="ECO:0000313" key="8">
    <source>
        <dbReference type="Proteomes" id="UP000079169"/>
    </source>
</evidence>
<dbReference type="GO" id="GO:0007094">
    <property type="term" value="P:mitotic spindle assembly checkpoint signaling"/>
    <property type="evidence" value="ECO:0007669"/>
    <property type="project" value="InterPro"/>
</dbReference>
<keyword evidence="4" id="KW-0498">Mitosis</keyword>
<keyword evidence="7" id="KW-0175">Coiled coil</keyword>
<evidence type="ECO:0000256" key="5">
    <source>
        <dbReference type="ARBA" id="ARBA00023242"/>
    </source>
</evidence>
<dbReference type="PANTHER" id="PTHR23168:SF0">
    <property type="entry name" value="MITOTIC SPINDLE ASSEMBLY CHECKPOINT PROTEIN MAD1"/>
    <property type="match status" value="1"/>
</dbReference>
<dbReference type="GO" id="GO:0000776">
    <property type="term" value="C:kinetochore"/>
    <property type="evidence" value="ECO:0007669"/>
    <property type="project" value="TreeGrafter"/>
</dbReference>
<organism evidence="8 9">
    <name type="scientific">Diaphorina citri</name>
    <name type="common">Asian citrus psyllid</name>
    <dbReference type="NCBI Taxonomy" id="121845"/>
    <lineage>
        <taxon>Eukaryota</taxon>
        <taxon>Metazoa</taxon>
        <taxon>Ecdysozoa</taxon>
        <taxon>Arthropoda</taxon>
        <taxon>Hexapoda</taxon>
        <taxon>Insecta</taxon>
        <taxon>Pterygota</taxon>
        <taxon>Neoptera</taxon>
        <taxon>Paraneoptera</taxon>
        <taxon>Hemiptera</taxon>
        <taxon>Sternorrhyncha</taxon>
        <taxon>Psylloidea</taxon>
        <taxon>Psyllidae</taxon>
        <taxon>Diaphorininae</taxon>
        <taxon>Diaphorina</taxon>
    </lineage>
</organism>
<accession>A0A3Q0JAQ7</accession>
<keyword evidence="8" id="KW-1185">Reference proteome</keyword>
<dbReference type="AlphaFoldDB" id="A0A3Q0JAQ7"/>
<proteinExistence type="inferred from homology"/>
<dbReference type="RefSeq" id="XP_026685516.1">
    <property type="nucleotide sequence ID" value="XM_026829715.1"/>
</dbReference>